<dbReference type="Pfam" id="PF00293">
    <property type="entry name" value="NUDIX"/>
    <property type="match status" value="1"/>
</dbReference>
<dbReference type="RefSeq" id="WP_132687362.1">
    <property type="nucleotide sequence ID" value="NZ_SKBU01000003.1"/>
</dbReference>
<dbReference type="OrthoDB" id="67499at2"/>
<dbReference type="SUPFAM" id="SSF55811">
    <property type="entry name" value="Nudix"/>
    <property type="match status" value="1"/>
</dbReference>
<dbReference type="PANTHER" id="PTHR10885">
    <property type="entry name" value="ISOPENTENYL-DIPHOSPHATE DELTA-ISOMERASE"/>
    <property type="match status" value="1"/>
</dbReference>
<protein>
    <submittedName>
        <fullName evidence="2">NUDIX domain-containing protein</fullName>
    </submittedName>
</protein>
<sequence>MDERLDVLDELGRPTGKVAWKSVAHRRGLWHRAFHCWISDGEYLLVQRRAPRKELWPGRLDVTAAGHLRAGEEVMDGLRELEEELGLRVEPERLVFLGTRRMVLREPGRFERELQEVYLLPDPTPPGSLRLQPEEVAAVVRLHLEAVERVFAGETVAGEEWRDGACREVPVRLEDFIPDGDAYTLRVARAARALASGELPGEIF</sequence>
<gene>
    <name evidence="2" type="ORF">E0L93_01060</name>
</gene>
<dbReference type="GO" id="GO:0003824">
    <property type="term" value="F:catalytic activity"/>
    <property type="evidence" value="ECO:0007669"/>
    <property type="project" value="UniProtKB-ARBA"/>
</dbReference>
<evidence type="ECO:0000259" key="1">
    <source>
        <dbReference type="PROSITE" id="PS51462"/>
    </source>
</evidence>
<dbReference type="Gene3D" id="3.90.79.10">
    <property type="entry name" value="Nucleoside Triphosphate Pyrophosphohydrolase"/>
    <property type="match status" value="1"/>
</dbReference>
<dbReference type="Proteomes" id="UP000295244">
    <property type="component" value="Unassembled WGS sequence"/>
</dbReference>
<evidence type="ECO:0000313" key="3">
    <source>
        <dbReference type="Proteomes" id="UP000295244"/>
    </source>
</evidence>
<feature type="domain" description="Nudix hydrolase" evidence="1">
    <location>
        <begin position="29"/>
        <end position="168"/>
    </location>
</feature>
<dbReference type="InterPro" id="IPR015797">
    <property type="entry name" value="NUDIX_hydrolase-like_dom_sf"/>
</dbReference>
<comment type="caution">
    <text evidence="2">The sequence shown here is derived from an EMBL/GenBank/DDBJ whole genome shotgun (WGS) entry which is preliminary data.</text>
</comment>
<proteinExistence type="predicted"/>
<dbReference type="PANTHER" id="PTHR10885:SF0">
    <property type="entry name" value="ISOPENTENYL-DIPHOSPHATE DELTA-ISOMERASE"/>
    <property type="match status" value="1"/>
</dbReference>
<dbReference type="PROSITE" id="PS51462">
    <property type="entry name" value="NUDIX"/>
    <property type="match status" value="1"/>
</dbReference>
<evidence type="ECO:0000313" key="2">
    <source>
        <dbReference type="EMBL" id="TCJ20444.1"/>
    </source>
</evidence>
<reference evidence="2 3" key="1">
    <citation type="submission" date="2019-03" db="EMBL/GenBank/DDBJ databases">
        <title>Whole genome sequence of a novel Rubrobacter taiwanensis strain, isolated from Yellowstone National Park.</title>
        <authorList>
            <person name="Freed S."/>
            <person name="Ramaley R.F."/>
            <person name="Kyndt J.A."/>
        </authorList>
    </citation>
    <scope>NUCLEOTIDE SEQUENCE [LARGE SCALE GENOMIC DNA]</scope>
    <source>
        <strain evidence="2 3">Yellowstone</strain>
    </source>
</reference>
<dbReference type="AlphaFoldDB" id="A0A4R1BRR9"/>
<dbReference type="EMBL" id="SKBU01000003">
    <property type="protein sequence ID" value="TCJ20444.1"/>
    <property type="molecule type" value="Genomic_DNA"/>
</dbReference>
<dbReference type="InterPro" id="IPR000086">
    <property type="entry name" value="NUDIX_hydrolase_dom"/>
</dbReference>
<accession>A0A4R1BRR9</accession>
<dbReference type="CDD" id="cd04692">
    <property type="entry name" value="NUDIX_Hydrolase"/>
    <property type="match status" value="1"/>
</dbReference>
<organism evidence="2 3">
    <name type="scientific">Rubrobacter taiwanensis</name>
    <dbReference type="NCBI Taxonomy" id="185139"/>
    <lineage>
        <taxon>Bacteria</taxon>
        <taxon>Bacillati</taxon>
        <taxon>Actinomycetota</taxon>
        <taxon>Rubrobacteria</taxon>
        <taxon>Rubrobacterales</taxon>
        <taxon>Rubrobacteraceae</taxon>
        <taxon>Rubrobacter</taxon>
    </lineage>
</organism>
<name>A0A4R1BRR9_9ACTN</name>
<keyword evidence="3" id="KW-1185">Reference proteome</keyword>